<evidence type="ECO:0000313" key="2">
    <source>
        <dbReference type="EMBL" id="CAF3640636.1"/>
    </source>
</evidence>
<dbReference type="Proteomes" id="UP000663865">
    <property type="component" value="Unassembled WGS sequence"/>
</dbReference>
<feature type="compositionally biased region" description="Acidic residues" evidence="1">
    <location>
        <begin position="304"/>
        <end position="316"/>
    </location>
</feature>
<name>A0A818QIB5_9BILA</name>
<dbReference type="EMBL" id="CAJOBS010002605">
    <property type="protein sequence ID" value="CAF4825477.1"/>
    <property type="molecule type" value="Genomic_DNA"/>
</dbReference>
<dbReference type="EMBL" id="CAJNYV010004066">
    <property type="protein sequence ID" value="CAF3640636.1"/>
    <property type="molecule type" value="Genomic_DNA"/>
</dbReference>
<comment type="caution">
    <text evidence="2">The sequence shown here is derived from an EMBL/GenBank/DDBJ whole genome shotgun (WGS) entry which is preliminary data.</text>
</comment>
<feature type="region of interest" description="Disordered" evidence="1">
    <location>
        <begin position="293"/>
        <end position="316"/>
    </location>
</feature>
<organism evidence="2 4">
    <name type="scientific">Rotaria socialis</name>
    <dbReference type="NCBI Taxonomy" id="392032"/>
    <lineage>
        <taxon>Eukaryota</taxon>
        <taxon>Metazoa</taxon>
        <taxon>Spiralia</taxon>
        <taxon>Gnathifera</taxon>
        <taxon>Rotifera</taxon>
        <taxon>Eurotatoria</taxon>
        <taxon>Bdelloidea</taxon>
        <taxon>Philodinida</taxon>
        <taxon>Philodinidae</taxon>
        <taxon>Rotaria</taxon>
    </lineage>
</organism>
<sequence>MDSMDISPATVPDSVPAVVVVAANQVPEPVLPYWLSTIYKGHQGMTNCLQRIADGFRGGLNLDVSLPGYDERFRSFNKAEILATLVSADHSKDILFLNYRSAPDLNRLLREDCLCVDLVSVLTESRPIEIYFYHRNYNSAHQFMFDFAIVKLKIGLDIYYALFHRSKCHIPSECKINVVVTDSFATLFESVHHYSIGSAVVAYSELHKAINKEFVYRHYFDYCSRNNEVVHIVPTISRQIIPAVVPGIQNSDIVVMEPVVVPHPVPETQDSSPIDDEEFTTATQYFHDRGFVESQGSPPFDNEWVPESEPLDAEWS</sequence>
<accession>A0A818QIB5</accession>
<dbReference type="Proteomes" id="UP000663838">
    <property type="component" value="Unassembled WGS sequence"/>
</dbReference>
<dbReference type="AlphaFoldDB" id="A0A818QIB5"/>
<proteinExistence type="predicted"/>
<evidence type="ECO:0000313" key="4">
    <source>
        <dbReference type="Proteomes" id="UP000663865"/>
    </source>
</evidence>
<reference evidence="2" key="1">
    <citation type="submission" date="2021-02" db="EMBL/GenBank/DDBJ databases">
        <authorList>
            <person name="Nowell W R."/>
        </authorList>
    </citation>
    <scope>NUCLEOTIDE SEQUENCE</scope>
</reference>
<gene>
    <name evidence="2" type="ORF">KIK155_LOCUS22908</name>
    <name evidence="3" type="ORF">TOA249_LOCUS24871</name>
</gene>
<evidence type="ECO:0000313" key="3">
    <source>
        <dbReference type="EMBL" id="CAF4825477.1"/>
    </source>
</evidence>
<evidence type="ECO:0000256" key="1">
    <source>
        <dbReference type="SAM" id="MobiDB-lite"/>
    </source>
</evidence>
<protein>
    <submittedName>
        <fullName evidence="2">Uncharacterized protein</fullName>
    </submittedName>
</protein>